<keyword evidence="6" id="KW-1185">Reference proteome</keyword>
<dbReference type="GO" id="GO:0019878">
    <property type="term" value="P:lysine biosynthetic process via aminoadipic acid"/>
    <property type="evidence" value="ECO:0007669"/>
    <property type="project" value="TreeGrafter"/>
</dbReference>
<dbReference type="OrthoDB" id="9808281at2"/>
<dbReference type="PANTHER" id="PTHR12215:SF10">
    <property type="entry name" value="L-AMINOADIPATE-SEMIALDEHYDE DEHYDROGENASE-PHOSPHOPANTETHEINYL TRANSFERASE"/>
    <property type="match status" value="1"/>
</dbReference>
<comment type="similarity">
    <text evidence="1">Belongs to the P-Pant transferase superfamily. Gsp/Sfp/HetI/AcpT family.</text>
</comment>
<proteinExistence type="inferred from homology"/>
<protein>
    <submittedName>
        <fullName evidence="5">4'-phosphopantetheinyl transferase</fullName>
    </submittedName>
</protein>
<dbReference type="SUPFAM" id="SSF56214">
    <property type="entry name" value="4'-phosphopantetheinyl transferase"/>
    <property type="match status" value="2"/>
</dbReference>
<sequence length="217" mass="25591">MKDKIYFIELNEDKKYEEYKQYFSLLPLAKQQQIDKFRYDIDKKLSLIADLFIRFLICQNLNLHNKEISFEKNSFGKPYLMGNAEFHFNISHTRNAIAIGISSNPIGVDIEKIKCADLKIAERFFCSNELEYIQSNKQDRFFYEIWTKKEAYIKWDGRGLSIPLDSFDVTESTIDKILHTITIHDYIISICSRQDFSGTWCMELTEDSVLDCLQKLS</sequence>
<organism evidence="5 6">
    <name type="scientific">Anaerocolumna jejuensis DSM 15929</name>
    <dbReference type="NCBI Taxonomy" id="1121322"/>
    <lineage>
        <taxon>Bacteria</taxon>
        <taxon>Bacillati</taxon>
        <taxon>Bacillota</taxon>
        <taxon>Clostridia</taxon>
        <taxon>Lachnospirales</taxon>
        <taxon>Lachnospiraceae</taxon>
        <taxon>Anaerocolumna</taxon>
    </lineage>
</organism>
<gene>
    <name evidence="5" type="ORF">SAMN02745136_01975</name>
</gene>
<dbReference type="Gene3D" id="3.90.470.20">
    <property type="entry name" value="4'-phosphopantetheinyl transferase domain"/>
    <property type="match status" value="2"/>
</dbReference>
<dbReference type="GO" id="GO:0005829">
    <property type="term" value="C:cytosol"/>
    <property type="evidence" value="ECO:0007669"/>
    <property type="project" value="TreeGrafter"/>
</dbReference>
<dbReference type="RefSeq" id="WP_073275338.1">
    <property type="nucleotide sequence ID" value="NZ_FRAC01000010.1"/>
</dbReference>
<reference evidence="5 6" key="1">
    <citation type="submission" date="2016-11" db="EMBL/GenBank/DDBJ databases">
        <authorList>
            <person name="Jaros S."/>
            <person name="Januszkiewicz K."/>
            <person name="Wedrychowicz H."/>
        </authorList>
    </citation>
    <scope>NUCLEOTIDE SEQUENCE [LARGE SCALE GENOMIC DNA]</scope>
    <source>
        <strain evidence="5 6">DSM 15929</strain>
    </source>
</reference>
<evidence type="ECO:0000313" key="5">
    <source>
        <dbReference type="EMBL" id="SHK22236.1"/>
    </source>
</evidence>
<dbReference type="GO" id="GO:0008897">
    <property type="term" value="F:holo-[acyl-carrier-protein] synthase activity"/>
    <property type="evidence" value="ECO:0007669"/>
    <property type="project" value="InterPro"/>
</dbReference>
<dbReference type="STRING" id="1121322.SAMN02745136_01975"/>
<dbReference type="GO" id="GO:0000287">
    <property type="term" value="F:magnesium ion binding"/>
    <property type="evidence" value="ECO:0007669"/>
    <property type="project" value="InterPro"/>
</dbReference>
<keyword evidence="2 5" id="KW-0808">Transferase</keyword>
<feature type="domain" description="4'-phosphopantetheinyl transferase" evidence="3">
    <location>
        <begin position="105"/>
        <end position="191"/>
    </location>
</feature>
<dbReference type="PANTHER" id="PTHR12215">
    <property type="entry name" value="PHOSPHOPANTETHEINE TRANSFERASE"/>
    <property type="match status" value="1"/>
</dbReference>
<evidence type="ECO:0000259" key="4">
    <source>
        <dbReference type="Pfam" id="PF22624"/>
    </source>
</evidence>
<dbReference type="InterPro" id="IPR055066">
    <property type="entry name" value="AASDHPPT_N"/>
</dbReference>
<dbReference type="InterPro" id="IPR008278">
    <property type="entry name" value="4-PPantetheinyl_Trfase_dom"/>
</dbReference>
<feature type="domain" description="4'-phosphopantetheinyl transferase N-terminal" evidence="4">
    <location>
        <begin position="16"/>
        <end position="98"/>
    </location>
</feature>
<dbReference type="InterPro" id="IPR050559">
    <property type="entry name" value="P-Pant_transferase_sf"/>
</dbReference>
<name>A0A1M6QPV7_9FIRM</name>
<evidence type="ECO:0000313" key="6">
    <source>
        <dbReference type="Proteomes" id="UP000184386"/>
    </source>
</evidence>
<evidence type="ECO:0000256" key="1">
    <source>
        <dbReference type="ARBA" id="ARBA00010990"/>
    </source>
</evidence>
<dbReference type="AlphaFoldDB" id="A0A1M6QPV7"/>
<dbReference type="InterPro" id="IPR037143">
    <property type="entry name" value="4-PPantetheinyl_Trfase_dom_sf"/>
</dbReference>
<evidence type="ECO:0000256" key="2">
    <source>
        <dbReference type="ARBA" id="ARBA00022679"/>
    </source>
</evidence>
<dbReference type="Pfam" id="PF22624">
    <property type="entry name" value="AASDHPPT_N"/>
    <property type="match status" value="1"/>
</dbReference>
<dbReference type="Proteomes" id="UP000184386">
    <property type="component" value="Unassembled WGS sequence"/>
</dbReference>
<accession>A0A1M6QPV7</accession>
<evidence type="ECO:0000259" key="3">
    <source>
        <dbReference type="Pfam" id="PF01648"/>
    </source>
</evidence>
<dbReference type="EMBL" id="FRAC01000010">
    <property type="protein sequence ID" value="SHK22236.1"/>
    <property type="molecule type" value="Genomic_DNA"/>
</dbReference>
<dbReference type="Pfam" id="PF01648">
    <property type="entry name" value="ACPS"/>
    <property type="match status" value="1"/>
</dbReference>